<dbReference type="GO" id="GO:0007186">
    <property type="term" value="P:G protein-coupled receptor signaling pathway"/>
    <property type="evidence" value="ECO:0007669"/>
    <property type="project" value="InterPro"/>
</dbReference>
<evidence type="ECO:0000256" key="4">
    <source>
        <dbReference type="ARBA" id="ARBA00023134"/>
    </source>
</evidence>
<dbReference type="SUPFAM" id="SSF52540">
    <property type="entry name" value="P-loop containing nucleoside triphosphate hydrolases"/>
    <property type="match status" value="1"/>
</dbReference>
<dbReference type="InterPro" id="IPR027417">
    <property type="entry name" value="P-loop_NTPase"/>
</dbReference>
<dbReference type="Gene3D" id="1.10.400.10">
    <property type="entry name" value="GI Alpha 1, domain 2-like"/>
    <property type="match status" value="1"/>
</dbReference>
<keyword evidence="3 6" id="KW-0547">Nucleotide-binding</keyword>
<dbReference type="GO" id="GO:0005834">
    <property type="term" value="C:heterotrimeric G-protein complex"/>
    <property type="evidence" value="ECO:0007669"/>
    <property type="project" value="InterPro"/>
</dbReference>
<keyword evidence="7" id="KW-0460">Magnesium</keyword>
<dbReference type="FunFam" id="3.40.50.300:FF:000051">
    <property type="entry name" value="Guanine nucleotide-binding protein subunit alpha"/>
    <property type="match status" value="1"/>
</dbReference>
<reference evidence="8 9" key="1">
    <citation type="submission" date="2016-07" db="EMBL/GenBank/DDBJ databases">
        <title>Pervasive Adenine N6-methylation of Active Genes in Fungi.</title>
        <authorList>
            <consortium name="DOE Joint Genome Institute"/>
            <person name="Mondo S.J."/>
            <person name="Dannebaum R.O."/>
            <person name="Kuo R.C."/>
            <person name="Labutti K."/>
            <person name="Haridas S."/>
            <person name="Kuo A."/>
            <person name="Salamov A."/>
            <person name="Ahrendt S.R."/>
            <person name="Lipzen A."/>
            <person name="Sullivan W."/>
            <person name="Andreopoulos W.B."/>
            <person name="Clum A."/>
            <person name="Lindquist E."/>
            <person name="Daum C."/>
            <person name="Ramamoorthy G.K."/>
            <person name="Gryganskyi A."/>
            <person name="Culley D."/>
            <person name="Magnuson J.K."/>
            <person name="James T.Y."/>
            <person name="O'Malley M.A."/>
            <person name="Stajich J.E."/>
            <person name="Spatafora J.W."/>
            <person name="Visel A."/>
            <person name="Grigoriev I.V."/>
        </authorList>
    </citation>
    <scope>NUCLEOTIDE SEQUENCE [LARGE SCALE GENOMIC DNA]</scope>
    <source>
        <strain evidence="8 9">NRRL 2496</strain>
    </source>
</reference>
<feature type="binding site" evidence="6">
    <location>
        <begin position="6"/>
        <end position="11"/>
    </location>
    <ligand>
        <name>GTP</name>
        <dbReference type="ChEBI" id="CHEBI:37565"/>
    </ligand>
</feature>
<dbReference type="GO" id="GO:0001664">
    <property type="term" value="F:G protein-coupled receptor binding"/>
    <property type="evidence" value="ECO:0007669"/>
    <property type="project" value="InterPro"/>
</dbReference>
<keyword evidence="9" id="KW-1185">Reference proteome</keyword>
<feature type="binding site" evidence="6">
    <location>
        <begin position="164"/>
        <end position="168"/>
    </location>
    <ligand>
        <name>GTP</name>
        <dbReference type="ChEBI" id="CHEBI:37565"/>
    </ligand>
</feature>
<dbReference type="CDD" id="cd00066">
    <property type="entry name" value="G-alpha"/>
    <property type="match status" value="1"/>
</dbReference>
<feature type="binding site" evidence="7">
    <location>
        <position position="145"/>
    </location>
    <ligand>
        <name>Mg(2+)</name>
        <dbReference type="ChEBI" id="CHEBI:18420"/>
    </ligand>
</feature>
<dbReference type="OrthoDB" id="5817230at2759"/>
<dbReference type="PRINTS" id="PR00318">
    <property type="entry name" value="GPROTEINA"/>
</dbReference>
<dbReference type="Pfam" id="PF00503">
    <property type="entry name" value="G-alpha"/>
    <property type="match status" value="1"/>
</dbReference>
<dbReference type="GO" id="GO:0031683">
    <property type="term" value="F:G-protein beta/gamma-subunit complex binding"/>
    <property type="evidence" value="ECO:0007669"/>
    <property type="project" value="InterPro"/>
</dbReference>
<feature type="binding site" evidence="6">
    <location>
        <position position="289"/>
    </location>
    <ligand>
        <name>GTP</name>
        <dbReference type="ChEBI" id="CHEBI:37565"/>
    </ligand>
</feature>
<name>A0A1X2H9T5_SYNRA</name>
<keyword evidence="4 6" id="KW-0342">GTP-binding</keyword>
<dbReference type="PANTHER" id="PTHR10218:SF242">
    <property type="entry name" value="GUANINE NUCLEOTIDE-BINDING PROTEIN ALPHA-1 SUBUNIT"/>
    <property type="match status" value="1"/>
</dbReference>
<dbReference type="GO" id="GO:0005737">
    <property type="term" value="C:cytoplasm"/>
    <property type="evidence" value="ECO:0007669"/>
    <property type="project" value="TreeGrafter"/>
</dbReference>
<keyword evidence="5" id="KW-0807">Transducer</keyword>
<accession>A0A1X2H9T5</accession>
<keyword evidence="2 7" id="KW-0479">Metal-binding</keyword>
<dbReference type="SMART" id="SM00275">
    <property type="entry name" value="G_alpha"/>
    <property type="match status" value="1"/>
</dbReference>
<dbReference type="AlphaFoldDB" id="A0A1X2H9T5"/>
<dbReference type="GO" id="GO:0003924">
    <property type="term" value="F:GTPase activity"/>
    <property type="evidence" value="ECO:0007669"/>
    <property type="project" value="InterPro"/>
</dbReference>
<comment type="caution">
    <text evidence="8">The sequence shown here is derived from an EMBL/GenBank/DDBJ whole genome shotgun (WGS) entry which is preliminary data.</text>
</comment>
<dbReference type="STRING" id="13706.A0A1X2H9T5"/>
<evidence type="ECO:0000256" key="7">
    <source>
        <dbReference type="PIRSR" id="PIRSR601019-2"/>
    </source>
</evidence>
<evidence type="ECO:0000256" key="5">
    <source>
        <dbReference type="ARBA" id="ARBA00023224"/>
    </source>
</evidence>
<comment type="similarity">
    <text evidence="1">Belongs to the G-alpha family. G(q) subfamily.</text>
</comment>
<evidence type="ECO:0000256" key="3">
    <source>
        <dbReference type="ARBA" id="ARBA00022741"/>
    </source>
</evidence>
<dbReference type="OMA" id="RFACMRC"/>
<dbReference type="EMBL" id="MCGN01000007">
    <property type="protein sequence ID" value="ORY94840.1"/>
    <property type="molecule type" value="Genomic_DNA"/>
</dbReference>
<dbReference type="PRINTS" id="PR01241">
    <property type="entry name" value="GPROTEINAFNG"/>
</dbReference>
<dbReference type="GO" id="GO:0000750">
    <property type="term" value="P:pheromone-dependent signal transduction involved in conjugation with cellular fusion"/>
    <property type="evidence" value="ECO:0007669"/>
    <property type="project" value="TreeGrafter"/>
</dbReference>
<feature type="binding site" evidence="7">
    <location>
        <position position="10"/>
    </location>
    <ligand>
        <name>Mg(2+)</name>
        <dbReference type="ChEBI" id="CHEBI:18420"/>
    </ligand>
</feature>
<dbReference type="GO" id="GO:0005525">
    <property type="term" value="F:GTP binding"/>
    <property type="evidence" value="ECO:0007669"/>
    <property type="project" value="UniProtKB-KW"/>
</dbReference>
<dbReference type="InterPro" id="IPR002975">
    <property type="entry name" value="Fungi_Gprotein_alpha"/>
</dbReference>
<protein>
    <submittedName>
        <fullName evidence="8">Putative Gpa2-guanine nucleotide-binding protein alpha-2 subunit</fullName>
    </submittedName>
</protein>
<feature type="binding site" evidence="6">
    <location>
        <begin position="233"/>
        <end position="236"/>
    </location>
    <ligand>
        <name>GTP</name>
        <dbReference type="ChEBI" id="CHEBI:37565"/>
    </ligand>
</feature>
<dbReference type="Proteomes" id="UP000242180">
    <property type="component" value="Unassembled WGS sequence"/>
</dbReference>
<dbReference type="Gene3D" id="3.40.50.300">
    <property type="entry name" value="P-loop containing nucleotide triphosphate hydrolases"/>
    <property type="match status" value="1"/>
</dbReference>
<evidence type="ECO:0000256" key="6">
    <source>
        <dbReference type="PIRSR" id="PIRSR601019-1"/>
    </source>
</evidence>
<evidence type="ECO:0000256" key="1">
    <source>
        <dbReference type="ARBA" id="ARBA00007976"/>
    </source>
</evidence>
<evidence type="ECO:0000313" key="8">
    <source>
        <dbReference type="EMBL" id="ORY94840.1"/>
    </source>
</evidence>
<dbReference type="GO" id="GO:0046872">
    <property type="term" value="F:metal ion binding"/>
    <property type="evidence" value="ECO:0007669"/>
    <property type="project" value="UniProtKB-KW"/>
</dbReference>
<evidence type="ECO:0000256" key="2">
    <source>
        <dbReference type="ARBA" id="ARBA00022723"/>
    </source>
</evidence>
<dbReference type="InterPro" id="IPR011025">
    <property type="entry name" value="GproteinA_insert"/>
</dbReference>
<dbReference type="InParanoid" id="A0A1X2H9T5"/>
<evidence type="ECO:0000313" key="9">
    <source>
        <dbReference type="Proteomes" id="UP000242180"/>
    </source>
</evidence>
<proteinExistence type="inferred from homology"/>
<dbReference type="PROSITE" id="PS51882">
    <property type="entry name" value="G_ALPHA"/>
    <property type="match status" value="1"/>
</dbReference>
<dbReference type="PANTHER" id="PTHR10218">
    <property type="entry name" value="GTP-BINDING PROTEIN ALPHA SUBUNIT"/>
    <property type="match status" value="1"/>
</dbReference>
<sequence>MSGAGESGKSTVLRQMRLIHSHGFDEDEREIFRTVVFANVFEGMQTILEAMEQMDIKFVDPTLQGYVPLFRTTVPEVKEQQAYPPQYLEPLKQLWADQGVRKACNLGNKFGLHDNISYFFDRLDRLWAPNFSPSDKDIVRCRAKTVGIVETSFLLGPTTFRMFDVGGQRSERKKWIHCFENVTAVLFVVAISGYDKCLIEDWDSNQMIDAMLLFENICNSHWFKNTSIILLLNKIDIFKKKISYSPISKYFRDYNDGDNLDMAKTYFKNRFEHLITYPRERLYTHYTDATDTQLLDRVMSAVLDIVMNDSVDKMML</sequence>
<organism evidence="8 9">
    <name type="scientific">Syncephalastrum racemosum</name>
    <name type="common">Filamentous fungus</name>
    <dbReference type="NCBI Taxonomy" id="13706"/>
    <lineage>
        <taxon>Eukaryota</taxon>
        <taxon>Fungi</taxon>
        <taxon>Fungi incertae sedis</taxon>
        <taxon>Mucoromycota</taxon>
        <taxon>Mucoromycotina</taxon>
        <taxon>Mucoromycetes</taxon>
        <taxon>Mucorales</taxon>
        <taxon>Syncephalastraceae</taxon>
        <taxon>Syncephalastrum</taxon>
    </lineage>
</organism>
<dbReference type="FunCoup" id="A0A1X2H9T5">
    <property type="interactions" value="139"/>
</dbReference>
<gene>
    <name evidence="8" type="ORF">BCR43DRAFT_494679</name>
</gene>
<dbReference type="SUPFAM" id="SSF47895">
    <property type="entry name" value="Transducin (alpha subunit), insertion domain"/>
    <property type="match status" value="1"/>
</dbReference>
<dbReference type="InterPro" id="IPR001019">
    <property type="entry name" value="Gprotein_alpha_su"/>
</dbReference>